<evidence type="ECO:0000313" key="2">
    <source>
        <dbReference type="EMBL" id="SHF52125.1"/>
    </source>
</evidence>
<dbReference type="AlphaFoldDB" id="A0A1M5CBM7"/>
<feature type="region of interest" description="Disordered" evidence="1">
    <location>
        <begin position="307"/>
        <end position="337"/>
    </location>
</feature>
<reference evidence="3" key="1">
    <citation type="submission" date="2016-11" db="EMBL/GenBank/DDBJ databases">
        <authorList>
            <person name="Varghese N."/>
            <person name="Submissions S."/>
        </authorList>
    </citation>
    <scope>NUCLEOTIDE SEQUENCE [LARGE SCALE GENOMIC DNA]</scope>
    <source>
        <strain evidence="3">DSM 10124</strain>
    </source>
</reference>
<dbReference type="EMBL" id="FQVG01000112">
    <property type="protein sequence ID" value="SHF52125.1"/>
    <property type="molecule type" value="Genomic_DNA"/>
</dbReference>
<dbReference type="Proteomes" id="UP000184423">
    <property type="component" value="Unassembled WGS sequence"/>
</dbReference>
<feature type="non-terminal residue" evidence="2">
    <location>
        <position position="1"/>
    </location>
</feature>
<protein>
    <submittedName>
        <fullName evidence="2">Phage nucleotide-binding protein</fullName>
    </submittedName>
</protein>
<proteinExistence type="predicted"/>
<name>A0A1M5CBM7_9CLOT</name>
<evidence type="ECO:0000256" key="1">
    <source>
        <dbReference type="SAM" id="MobiDB-lite"/>
    </source>
</evidence>
<dbReference type="RefSeq" id="WP_159431481.1">
    <property type="nucleotide sequence ID" value="NZ_FQVG01000112.1"/>
</dbReference>
<sequence>LKETLENMEVEIVNIDYDEIKVNEFFRICDEIKNETEFEKTPSKLCEWCEYKTYCEGGETYMLLPENKRRDIKIDENPDMWIYADSYVGKSTFVDKFPNLLFLNTDGNTDNTTSPIVKIADEVTFEGRLKKVKMAWEVFLDVITELERKDNTFEKVCIDLIEDLYEHCRLYMYKKLGIDHEQDAGFGKGWDMVRTEFLSAIKRLKNLGYQVIYISKEINTEITLKNGNKLTTIKPNINEKIANVLAGTVDLTVRAYMDGDERYLLLEKSENIFGGGRFNFKVPRVKLDKDEFIKALKEAQGFILEEVSYDNEDKNNDPNNEISNDDEQTKMSRRSRK</sequence>
<organism evidence="2 3">
    <name type="scientific">Caloramator proteoclasticus DSM 10124</name>
    <dbReference type="NCBI Taxonomy" id="1121262"/>
    <lineage>
        <taxon>Bacteria</taxon>
        <taxon>Bacillati</taxon>
        <taxon>Bacillota</taxon>
        <taxon>Clostridia</taxon>
        <taxon>Eubacteriales</taxon>
        <taxon>Clostridiaceae</taxon>
        <taxon>Caloramator</taxon>
    </lineage>
</organism>
<keyword evidence="3" id="KW-1185">Reference proteome</keyword>
<gene>
    <name evidence="2" type="ORF">SAMN02746091_02694</name>
</gene>
<accession>A0A1M5CBM7</accession>
<dbReference type="Pfam" id="PF13479">
    <property type="entry name" value="AAA_24"/>
    <property type="match status" value="1"/>
</dbReference>
<evidence type="ECO:0000313" key="3">
    <source>
        <dbReference type="Proteomes" id="UP000184423"/>
    </source>
</evidence>